<dbReference type="Gene3D" id="3.40.50.720">
    <property type="entry name" value="NAD(P)-binding Rossmann-like Domain"/>
    <property type="match status" value="1"/>
</dbReference>
<keyword evidence="11 17" id="KW-0133">Cell shape</keyword>
<protein>
    <recommendedName>
        <fullName evidence="6 17">UDP-N-acetylmuramoylalanine--D-glutamate ligase</fullName>
        <ecNumber evidence="5 17">6.3.2.9</ecNumber>
    </recommendedName>
    <alternativeName>
        <fullName evidence="15 17">D-glutamic acid-adding enzyme</fullName>
    </alternativeName>
    <alternativeName>
        <fullName evidence="14 17">UDP-N-acetylmuramoyl-L-alanyl-D-glutamate synthetase</fullName>
    </alternativeName>
</protein>
<evidence type="ECO:0000256" key="11">
    <source>
        <dbReference type="ARBA" id="ARBA00022960"/>
    </source>
</evidence>
<evidence type="ECO:0000256" key="9">
    <source>
        <dbReference type="ARBA" id="ARBA00022741"/>
    </source>
</evidence>
<dbReference type="GO" id="GO:0005524">
    <property type="term" value="F:ATP binding"/>
    <property type="evidence" value="ECO:0007669"/>
    <property type="project" value="UniProtKB-UniRule"/>
</dbReference>
<dbReference type="InterPro" id="IPR036615">
    <property type="entry name" value="Mur_ligase_C_dom_sf"/>
</dbReference>
<gene>
    <name evidence="17" type="primary">murD</name>
    <name evidence="22" type="ORF">CBF28_01345</name>
</gene>
<dbReference type="Pfam" id="PF02875">
    <property type="entry name" value="Mur_ligase_C"/>
    <property type="match status" value="1"/>
</dbReference>
<evidence type="ECO:0000256" key="14">
    <source>
        <dbReference type="ARBA" id="ARBA00030398"/>
    </source>
</evidence>
<dbReference type="InterPro" id="IPR004101">
    <property type="entry name" value="Mur_ligase_C"/>
</dbReference>
<feature type="signal peptide" evidence="19">
    <location>
        <begin position="1"/>
        <end position="25"/>
    </location>
</feature>
<evidence type="ECO:0000256" key="5">
    <source>
        <dbReference type="ARBA" id="ARBA00012212"/>
    </source>
</evidence>
<comment type="similarity">
    <text evidence="4 17">Belongs to the MurCDEF family.</text>
</comment>
<keyword evidence="17 18" id="KW-0132">Cell division</keyword>
<keyword evidence="9 17" id="KW-0547">Nucleotide-binding</keyword>
<dbReference type="UniPathway" id="UPA00219"/>
<organism evidence="22 23">
    <name type="scientific">Vagococcus carniphilus</name>
    <dbReference type="NCBI Taxonomy" id="218144"/>
    <lineage>
        <taxon>Bacteria</taxon>
        <taxon>Bacillati</taxon>
        <taxon>Bacillota</taxon>
        <taxon>Bacilli</taxon>
        <taxon>Lactobacillales</taxon>
        <taxon>Enterococcaceae</taxon>
        <taxon>Vagococcus</taxon>
    </lineage>
</organism>
<comment type="subcellular location">
    <subcellularLocation>
        <location evidence="2 17 18">Cytoplasm</location>
    </subcellularLocation>
</comment>
<dbReference type="Gene3D" id="3.90.190.20">
    <property type="entry name" value="Mur ligase, C-terminal domain"/>
    <property type="match status" value="1"/>
</dbReference>
<evidence type="ECO:0000259" key="20">
    <source>
        <dbReference type="Pfam" id="PF02875"/>
    </source>
</evidence>
<dbReference type="PANTHER" id="PTHR43692">
    <property type="entry name" value="UDP-N-ACETYLMURAMOYLALANINE--D-GLUTAMATE LIGASE"/>
    <property type="match status" value="1"/>
</dbReference>
<evidence type="ECO:0000256" key="6">
    <source>
        <dbReference type="ARBA" id="ARBA00015655"/>
    </source>
</evidence>
<proteinExistence type="inferred from homology"/>
<feature type="domain" description="Mur ligase central" evidence="21">
    <location>
        <begin position="117"/>
        <end position="293"/>
    </location>
</feature>
<dbReference type="NCBIfam" id="TIGR01087">
    <property type="entry name" value="murD"/>
    <property type="match status" value="1"/>
</dbReference>
<keyword evidence="13 17" id="KW-0961">Cell wall biogenesis/degradation</keyword>
<evidence type="ECO:0000256" key="3">
    <source>
        <dbReference type="ARBA" id="ARBA00004752"/>
    </source>
</evidence>
<reference evidence="22 23" key="1">
    <citation type="submission" date="2017-05" db="EMBL/GenBank/DDBJ databases">
        <title>Vagococcus spp. assemblies.</title>
        <authorList>
            <person name="Gulvik C.A."/>
        </authorList>
    </citation>
    <scope>NUCLEOTIDE SEQUENCE [LARGE SCALE GENOMIC DNA]</scope>
    <source>
        <strain evidence="22 23">SS1714</strain>
    </source>
</reference>
<keyword evidence="8 17" id="KW-0436">Ligase</keyword>
<dbReference type="Pfam" id="PF08245">
    <property type="entry name" value="Mur_ligase_M"/>
    <property type="match status" value="1"/>
</dbReference>
<dbReference type="AlphaFoldDB" id="A0A430B954"/>
<dbReference type="GO" id="GO:0008764">
    <property type="term" value="F:UDP-N-acetylmuramoylalanine-D-glutamate ligase activity"/>
    <property type="evidence" value="ECO:0007669"/>
    <property type="project" value="UniProtKB-UniRule"/>
</dbReference>
<evidence type="ECO:0000259" key="21">
    <source>
        <dbReference type="Pfam" id="PF08245"/>
    </source>
</evidence>
<dbReference type="EMBL" id="NGKB01000001">
    <property type="protein sequence ID" value="RSU16861.1"/>
    <property type="molecule type" value="Genomic_DNA"/>
</dbReference>
<dbReference type="Proteomes" id="UP000288028">
    <property type="component" value="Unassembled WGS sequence"/>
</dbReference>
<evidence type="ECO:0000256" key="12">
    <source>
        <dbReference type="ARBA" id="ARBA00022984"/>
    </source>
</evidence>
<evidence type="ECO:0000313" key="22">
    <source>
        <dbReference type="EMBL" id="RSU16861.1"/>
    </source>
</evidence>
<comment type="caution">
    <text evidence="22">The sequence shown here is derived from an EMBL/GenBank/DDBJ whole genome shotgun (WGS) entry which is preliminary data.</text>
</comment>
<evidence type="ECO:0000256" key="1">
    <source>
        <dbReference type="ARBA" id="ARBA00002734"/>
    </source>
</evidence>
<sequence>MKATAKYANKKILVLGLARSGVAAAKLLHQLGAFVTVNDTKKLDENPEAQELLASGMTVITGSHPIDLLDEGFSLIVKNPGIPYTNPILEKAMERKIPIITEVEIAYDVSEANIVGITGTNGKTTTTTMIAELLNSQRKVGEAKLAGNIGFPTSDVVLTATSNDTLVTELSSFQLMGIENFEPKIAVITNLFEAHLDYHGSREEYVKAKWAIQKNMTSEDYLVLNGNQEEVRQLAKITKARVLFFSTTTIEKEGAYLLNSNLYFKEEKIMNADELGVPGSHNVENALAAISVAKLMGISNEAIRSTLMRFSGVPHRTEYIGEFSNRKIYNDSKATNILATERALSGFENEKLILIAGGLDRGNGFDELLPSIANLKGLVAIGETADKLVATAEKANVKHVKKASNMDEAVNCAWKISEEKDVILLSPACASWDQYKNFEIRGEAFIKAVKQIVSREDK</sequence>
<feature type="binding site" evidence="17">
    <location>
        <begin position="119"/>
        <end position="125"/>
    </location>
    <ligand>
        <name>ATP</name>
        <dbReference type="ChEBI" id="CHEBI:30616"/>
    </ligand>
</feature>
<evidence type="ECO:0000256" key="17">
    <source>
        <dbReference type="HAMAP-Rule" id="MF_00639"/>
    </source>
</evidence>
<accession>A0A430B954</accession>
<keyword evidence="7 17" id="KW-0963">Cytoplasm</keyword>
<dbReference type="GO" id="GO:0005737">
    <property type="term" value="C:cytoplasm"/>
    <property type="evidence" value="ECO:0007669"/>
    <property type="project" value="UniProtKB-SubCell"/>
</dbReference>
<keyword evidence="10 17" id="KW-0067">ATP-binding</keyword>
<dbReference type="GeneID" id="95579781"/>
<evidence type="ECO:0000313" key="23">
    <source>
        <dbReference type="Proteomes" id="UP000288028"/>
    </source>
</evidence>
<dbReference type="Gene3D" id="3.40.1190.10">
    <property type="entry name" value="Mur-like, catalytic domain"/>
    <property type="match status" value="1"/>
</dbReference>
<keyword evidence="23" id="KW-1185">Reference proteome</keyword>
<name>A0A430B954_9ENTE</name>
<evidence type="ECO:0000256" key="8">
    <source>
        <dbReference type="ARBA" id="ARBA00022598"/>
    </source>
</evidence>
<dbReference type="InterPro" id="IPR013221">
    <property type="entry name" value="Mur_ligase_cen"/>
</dbReference>
<comment type="catalytic activity">
    <reaction evidence="16 17 18">
        <text>UDP-N-acetyl-alpha-D-muramoyl-L-alanine + D-glutamate + ATP = UDP-N-acetyl-alpha-D-muramoyl-L-alanyl-D-glutamate + ADP + phosphate + H(+)</text>
        <dbReference type="Rhea" id="RHEA:16429"/>
        <dbReference type="ChEBI" id="CHEBI:15378"/>
        <dbReference type="ChEBI" id="CHEBI:29986"/>
        <dbReference type="ChEBI" id="CHEBI:30616"/>
        <dbReference type="ChEBI" id="CHEBI:43474"/>
        <dbReference type="ChEBI" id="CHEBI:83898"/>
        <dbReference type="ChEBI" id="CHEBI:83900"/>
        <dbReference type="ChEBI" id="CHEBI:456216"/>
        <dbReference type="EC" id="6.3.2.9"/>
    </reaction>
</comment>
<dbReference type="Pfam" id="PF21799">
    <property type="entry name" value="MurD-like_N"/>
    <property type="match status" value="1"/>
</dbReference>
<dbReference type="SUPFAM" id="SSF51984">
    <property type="entry name" value="MurCD N-terminal domain"/>
    <property type="match status" value="1"/>
</dbReference>
<evidence type="ECO:0000256" key="13">
    <source>
        <dbReference type="ARBA" id="ARBA00023316"/>
    </source>
</evidence>
<keyword evidence="19" id="KW-0732">Signal</keyword>
<keyword evidence="12 17" id="KW-0573">Peptidoglycan synthesis</keyword>
<dbReference type="OrthoDB" id="9809796at2"/>
<evidence type="ECO:0000256" key="4">
    <source>
        <dbReference type="ARBA" id="ARBA00010416"/>
    </source>
</evidence>
<dbReference type="InterPro" id="IPR005762">
    <property type="entry name" value="MurD"/>
</dbReference>
<dbReference type="SUPFAM" id="SSF53244">
    <property type="entry name" value="MurD-like peptide ligases, peptide-binding domain"/>
    <property type="match status" value="1"/>
</dbReference>
<dbReference type="GO" id="GO:0071555">
    <property type="term" value="P:cell wall organization"/>
    <property type="evidence" value="ECO:0007669"/>
    <property type="project" value="UniProtKB-KW"/>
</dbReference>
<keyword evidence="17 18" id="KW-0131">Cell cycle</keyword>
<dbReference type="SUPFAM" id="SSF53623">
    <property type="entry name" value="MurD-like peptide ligases, catalytic domain"/>
    <property type="match status" value="1"/>
</dbReference>
<evidence type="ECO:0000256" key="10">
    <source>
        <dbReference type="ARBA" id="ARBA00022840"/>
    </source>
</evidence>
<dbReference type="GO" id="GO:0009252">
    <property type="term" value="P:peptidoglycan biosynthetic process"/>
    <property type="evidence" value="ECO:0007669"/>
    <property type="project" value="UniProtKB-UniRule"/>
</dbReference>
<dbReference type="RefSeq" id="WP_126791108.1">
    <property type="nucleotide sequence ID" value="NZ_CP060720.1"/>
</dbReference>
<dbReference type="InterPro" id="IPR036565">
    <property type="entry name" value="Mur-like_cat_sf"/>
</dbReference>
<evidence type="ECO:0000256" key="2">
    <source>
        <dbReference type="ARBA" id="ARBA00004496"/>
    </source>
</evidence>
<evidence type="ECO:0000256" key="16">
    <source>
        <dbReference type="ARBA" id="ARBA00047632"/>
    </source>
</evidence>
<evidence type="ECO:0000256" key="7">
    <source>
        <dbReference type="ARBA" id="ARBA00022490"/>
    </source>
</evidence>
<evidence type="ECO:0000256" key="18">
    <source>
        <dbReference type="RuleBase" id="RU003664"/>
    </source>
</evidence>
<dbReference type="PANTHER" id="PTHR43692:SF1">
    <property type="entry name" value="UDP-N-ACETYLMURAMOYLALANINE--D-GLUTAMATE LIGASE"/>
    <property type="match status" value="1"/>
</dbReference>
<comment type="pathway">
    <text evidence="3 17 18">Cell wall biogenesis; peptidoglycan biosynthesis.</text>
</comment>
<evidence type="ECO:0000256" key="19">
    <source>
        <dbReference type="SAM" id="SignalP"/>
    </source>
</evidence>
<dbReference type="GO" id="GO:0008360">
    <property type="term" value="P:regulation of cell shape"/>
    <property type="evidence" value="ECO:0007669"/>
    <property type="project" value="UniProtKB-KW"/>
</dbReference>
<comment type="function">
    <text evidence="1 17 18">Cell wall formation. Catalyzes the addition of glutamate to the nucleotide precursor UDP-N-acetylmuramoyl-L-alanine (UMA).</text>
</comment>
<dbReference type="HAMAP" id="MF_00639">
    <property type="entry name" value="MurD"/>
    <property type="match status" value="1"/>
</dbReference>
<feature type="domain" description="Mur ligase C-terminal" evidence="20">
    <location>
        <begin position="315"/>
        <end position="429"/>
    </location>
</feature>
<dbReference type="GO" id="GO:0051301">
    <property type="term" value="P:cell division"/>
    <property type="evidence" value="ECO:0007669"/>
    <property type="project" value="UniProtKB-KW"/>
</dbReference>
<feature type="chain" id="PRO_5039319430" description="UDP-N-acetylmuramoylalanine--D-glutamate ligase" evidence="19">
    <location>
        <begin position="26"/>
        <end position="458"/>
    </location>
</feature>
<evidence type="ECO:0000256" key="15">
    <source>
        <dbReference type="ARBA" id="ARBA00032324"/>
    </source>
</evidence>
<dbReference type="EC" id="6.3.2.9" evidence="5 17"/>